<sequence>MFDVFFTANELVAAGPGQLAAAALAVVLAIFSIGSGT</sequence>
<proteinExistence type="predicted"/>
<evidence type="ECO:0000313" key="2">
    <source>
        <dbReference type="EMBL" id="EEY74073.1"/>
    </source>
</evidence>
<evidence type="ECO:0000313" key="3">
    <source>
        <dbReference type="Proteomes" id="UP000003604"/>
    </source>
</evidence>
<accession>D0I331</accession>
<keyword evidence="3" id="KW-1185">Reference proteome</keyword>
<reference evidence="2 3" key="1">
    <citation type="submission" date="2009-10" db="EMBL/GenBank/DDBJ databases">
        <authorList>
            <consortium name="Los Alamos National Laboratory (LANL)"/>
            <consortium name="National Microbial Pathogen Data Resource (NMPDR)"/>
            <person name="Saunders E.H."/>
            <person name="Munk A.C."/>
            <person name="Tapia R."/>
            <person name="Green L."/>
            <person name="Rogers Y."/>
            <person name="Detter J.C."/>
            <person name="Bruce D."/>
            <person name="Brettin T.S."/>
            <person name="Colwell R.R."/>
            <person name="Huq A."/>
            <person name="Grim C.J."/>
            <person name="Hasan N.A."/>
            <person name="Bartels D."/>
            <person name="Vonstein V."/>
        </authorList>
    </citation>
    <scope>NUCLEOTIDE SEQUENCE [LARGE SCALE GENOMIC DNA]</scope>
    <source>
        <strain evidence="2 3">CIP 101886</strain>
    </source>
</reference>
<evidence type="ECO:0000256" key="1">
    <source>
        <dbReference type="SAM" id="Phobius"/>
    </source>
</evidence>
<dbReference type="Proteomes" id="UP000003604">
    <property type="component" value="Unassembled WGS sequence"/>
</dbReference>
<keyword evidence="1" id="KW-0812">Transmembrane</keyword>
<feature type="transmembrane region" description="Helical" evidence="1">
    <location>
        <begin position="12"/>
        <end position="33"/>
    </location>
</feature>
<keyword evidence="1" id="KW-0472">Membrane</keyword>
<organism evidence="2 3">
    <name type="scientific">Grimontia hollisae CIP 101886</name>
    <dbReference type="NCBI Taxonomy" id="675812"/>
    <lineage>
        <taxon>Bacteria</taxon>
        <taxon>Pseudomonadati</taxon>
        <taxon>Pseudomonadota</taxon>
        <taxon>Gammaproteobacteria</taxon>
        <taxon>Vibrionales</taxon>
        <taxon>Vibrionaceae</taxon>
        <taxon>Grimontia</taxon>
    </lineage>
</organism>
<gene>
    <name evidence="2" type="ORF">VHA_000162</name>
</gene>
<protein>
    <submittedName>
        <fullName evidence="2">Uncharacterized protein</fullName>
    </submittedName>
</protein>
<comment type="caution">
    <text evidence="2">The sequence shown here is derived from an EMBL/GenBank/DDBJ whole genome shotgun (WGS) entry which is preliminary data.</text>
</comment>
<name>D0I331_GRIHO</name>
<keyword evidence="1" id="KW-1133">Transmembrane helix</keyword>
<dbReference type="AlphaFoldDB" id="D0I331"/>
<dbReference type="eggNOG" id="ENOG5031PZ9">
    <property type="taxonomic scope" value="Bacteria"/>
</dbReference>
<dbReference type="EMBL" id="ADAQ01000006">
    <property type="protein sequence ID" value="EEY74073.1"/>
    <property type="molecule type" value="Genomic_DNA"/>
</dbReference>